<name>A0ABV7T0Q0_9SPHN</name>
<evidence type="ECO:0000313" key="5">
    <source>
        <dbReference type="Proteomes" id="UP001595713"/>
    </source>
</evidence>
<dbReference type="PANTHER" id="PTHR42885">
    <property type="entry name" value="HISTIDINOL-PHOSPHATE AMINOTRANSFERASE-RELATED"/>
    <property type="match status" value="1"/>
</dbReference>
<sequence length="325" mass="34144">MDDALAIFSAHGGRLAAARAVYGEGDWIDLSTGIAPWAWPVGDLPMGWDRLPEPGEIAALEVAAAQAFGVAEARHVVAVPGTDLAMRLLAPLLDAARPAVIVPGYSGHRAAWPNAEPIFAPIAGREGSPYDLLVLASPANPDGRVTDPAMLRGLSDQTTVIVDEAYADPMPGLAPHGSDRLVILRSFGKFYGLPGVRLGFVIAADALVPRLRATLGDWPISSAAVAIGSAAYRDAVWRRAQQARIDETGVLLDAVLADAGLAVVGRAPLFRLIDCDPASALFAHLAHHAILTRPFADQPTRLRLGLPRGAGALARLAAALEEFVR</sequence>
<dbReference type="InterPro" id="IPR015424">
    <property type="entry name" value="PyrdxlP-dep_Trfase"/>
</dbReference>
<evidence type="ECO:0000259" key="3">
    <source>
        <dbReference type="Pfam" id="PF00155"/>
    </source>
</evidence>
<gene>
    <name evidence="4" type="ORF">ACFONA_14735</name>
</gene>
<dbReference type="Pfam" id="PF00155">
    <property type="entry name" value="Aminotran_1_2"/>
    <property type="match status" value="1"/>
</dbReference>
<dbReference type="PANTHER" id="PTHR42885:SF1">
    <property type="entry name" value="THREONINE-PHOSPHATE DECARBOXYLASE"/>
    <property type="match status" value="1"/>
</dbReference>
<keyword evidence="4" id="KW-0808">Transferase</keyword>
<dbReference type="Gene3D" id="3.90.1150.10">
    <property type="entry name" value="Aspartate Aminotransferase, domain 1"/>
    <property type="match status" value="1"/>
</dbReference>
<evidence type="ECO:0000256" key="1">
    <source>
        <dbReference type="ARBA" id="ARBA00001933"/>
    </source>
</evidence>
<keyword evidence="2" id="KW-0663">Pyridoxal phosphate</keyword>
<evidence type="ECO:0000313" key="4">
    <source>
        <dbReference type="EMBL" id="MFC3581427.1"/>
    </source>
</evidence>
<feature type="domain" description="Aminotransferase class I/classII large" evidence="3">
    <location>
        <begin position="130"/>
        <end position="306"/>
    </location>
</feature>
<comment type="caution">
    <text evidence="4">The sequence shown here is derived from an EMBL/GenBank/DDBJ whole genome shotgun (WGS) entry which is preliminary data.</text>
</comment>
<organism evidence="4 5">
    <name type="scientific">Sphingomonas hylomeconis</name>
    <dbReference type="NCBI Taxonomy" id="1395958"/>
    <lineage>
        <taxon>Bacteria</taxon>
        <taxon>Pseudomonadati</taxon>
        <taxon>Pseudomonadota</taxon>
        <taxon>Alphaproteobacteria</taxon>
        <taxon>Sphingomonadales</taxon>
        <taxon>Sphingomonadaceae</taxon>
        <taxon>Sphingomonas</taxon>
    </lineage>
</organism>
<dbReference type="Gene3D" id="3.40.640.10">
    <property type="entry name" value="Type I PLP-dependent aspartate aminotransferase-like (Major domain)"/>
    <property type="match status" value="1"/>
</dbReference>
<dbReference type="InterPro" id="IPR015422">
    <property type="entry name" value="PyrdxlP-dep_Trfase_small"/>
</dbReference>
<comment type="cofactor">
    <cofactor evidence="1">
        <name>pyridoxal 5'-phosphate</name>
        <dbReference type="ChEBI" id="CHEBI:597326"/>
    </cofactor>
</comment>
<dbReference type="RefSeq" id="WP_261292714.1">
    <property type="nucleotide sequence ID" value="NZ_JANQBK010000001.1"/>
</dbReference>
<dbReference type="InterPro" id="IPR004839">
    <property type="entry name" value="Aminotransferase_I/II_large"/>
</dbReference>
<dbReference type="GO" id="GO:0008483">
    <property type="term" value="F:transaminase activity"/>
    <property type="evidence" value="ECO:0007669"/>
    <property type="project" value="UniProtKB-KW"/>
</dbReference>
<evidence type="ECO:0000256" key="2">
    <source>
        <dbReference type="ARBA" id="ARBA00022898"/>
    </source>
</evidence>
<reference evidence="5" key="1">
    <citation type="journal article" date="2019" name="Int. J. Syst. Evol. Microbiol.">
        <title>The Global Catalogue of Microorganisms (GCM) 10K type strain sequencing project: providing services to taxonomists for standard genome sequencing and annotation.</title>
        <authorList>
            <consortium name="The Broad Institute Genomics Platform"/>
            <consortium name="The Broad Institute Genome Sequencing Center for Infectious Disease"/>
            <person name="Wu L."/>
            <person name="Ma J."/>
        </authorList>
    </citation>
    <scope>NUCLEOTIDE SEQUENCE [LARGE SCALE GENOMIC DNA]</scope>
    <source>
        <strain evidence="5">KCTC 42739</strain>
    </source>
</reference>
<proteinExistence type="predicted"/>
<keyword evidence="4" id="KW-0032">Aminotransferase</keyword>
<dbReference type="EMBL" id="JBHRXP010000007">
    <property type="protein sequence ID" value="MFC3581427.1"/>
    <property type="molecule type" value="Genomic_DNA"/>
</dbReference>
<protein>
    <submittedName>
        <fullName evidence="4">Aminotransferase class I/II-fold pyridoxal phosphate-dependent enzyme</fullName>
    </submittedName>
</protein>
<dbReference type="InterPro" id="IPR015421">
    <property type="entry name" value="PyrdxlP-dep_Trfase_major"/>
</dbReference>
<accession>A0ABV7T0Q0</accession>
<dbReference type="Proteomes" id="UP001595713">
    <property type="component" value="Unassembled WGS sequence"/>
</dbReference>
<keyword evidence="5" id="KW-1185">Reference proteome</keyword>
<dbReference type="SUPFAM" id="SSF53383">
    <property type="entry name" value="PLP-dependent transferases"/>
    <property type="match status" value="1"/>
</dbReference>